<dbReference type="VEuPathDB" id="VectorBase:BGLAX_028077"/>
<dbReference type="Pfam" id="PF00058">
    <property type="entry name" value="Ldl_recept_b"/>
    <property type="match status" value="2"/>
</dbReference>
<dbReference type="PANTHER" id="PTHR46513:SF44">
    <property type="entry name" value="LDL RECEPTOR RELATED PROTEIN 4"/>
    <property type="match status" value="1"/>
</dbReference>
<keyword evidence="2" id="KW-0732">Signal</keyword>
<organism evidence="7 8">
    <name type="scientific">Biomphalaria glabrata</name>
    <name type="common">Bloodfluke planorb</name>
    <name type="synonym">Freshwater snail</name>
    <dbReference type="NCBI Taxonomy" id="6526"/>
    <lineage>
        <taxon>Eukaryota</taxon>
        <taxon>Metazoa</taxon>
        <taxon>Spiralia</taxon>
        <taxon>Lophotrochozoa</taxon>
        <taxon>Mollusca</taxon>
        <taxon>Gastropoda</taxon>
        <taxon>Heterobranchia</taxon>
        <taxon>Euthyneura</taxon>
        <taxon>Panpulmonata</taxon>
        <taxon>Hygrophila</taxon>
        <taxon>Lymnaeoidea</taxon>
        <taxon>Planorbidae</taxon>
        <taxon>Biomphalaria</taxon>
    </lineage>
</organism>
<dbReference type="Gene3D" id="2.120.10.30">
    <property type="entry name" value="TolB, C-terminal domain"/>
    <property type="match status" value="1"/>
</dbReference>
<name>A0A2C9KQD1_BIOGL</name>
<sequence length="137" mass="15666">MIFYSDDGNNLICSMNMDGSNFTQVIKSNLDNPRGIVLDPRSKTLYWTDWGALPKIEAASYDGSNRRTLVNNNIKWPNGLAIDYDTNKLYFVDGGLGTIETITLQGTSRREIYKDAGAHLFSIDVFDEYLYYTDWNR</sequence>
<evidence type="ECO:0000313" key="7">
    <source>
        <dbReference type="EnsemblMetazoa" id="BGLB022380-PA"/>
    </source>
</evidence>
<dbReference type="SMART" id="SM00135">
    <property type="entry name" value="LY"/>
    <property type="match status" value="2"/>
</dbReference>
<feature type="repeat" description="LDL-receptor class B" evidence="6">
    <location>
        <begin position="1"/>
        <end position="42"/>
    </location>
</feature>
<evidence type="ECO:0000256" key="6">
    <source>
        <dbReference type="PROSITE-ProRule" id="PRU00461"/>
    </source>
</evidence>
<dbReference type="KEGG" id="bgt:106076068"/>
<dbReference type="SUPFAM" id="SSF63825">
    <property type="entry name" value="YWTD domain"/>
    <property type="match status" value="1"/>
</dbReference>
<dbReference type="InterPro" id="IPR050778">
    <property type="entry name" value="Cueball_EGF_LRP_Nidogen"/>
</dbReference>
<proteinExistence type="predicted"/>
<evidence type="ECO:0000256" key="2">
    <source>
        <dbReference type="ARBA" id="ARBA00022729"/>
    </source>
</evidence>
<accession>A0A2C9KQD1</accession>
<dbReference type="Proteomes" id="UP000076420">
    <property type="component" value="Unassembled WGS sequence"/>
</dbReference>
<keyword evidence="5" id="KW-0325">Glycoprotein</keyword>
<dbReference type="InterPro" id="IPR011042">
    <property type="entry name" value="6-blade_b-propeller_TolB-like"/>
</dbReference>
<dbReference type="InterPro" id="IPR000033">
    <property type="entry name" value="LDLR_classB_rpt"/>
</dbReference>
<keyword evidence="3" id="KW-0677">Repeat</keyword>
<keyword evidence="1" id="KW-0245">EGF-like domain</keyword>
<evidence type="ECO:0000313" key="8">
    <source>
        <dbReference type="Proteomes" id="UP000076420"/>
    </source>
</evidence>
<dbReference type="AlphaFoldDB" id="A0A2C9KQD1"/>
<dbReference type="PROSITE" id="PS51120">
    <property type="entry name" value="LDLRB"/>
    <property type="match status" value="2"/>
</dbReference>
<protein>
    <recommendedName>
        <fullName evidence="9">SMP-30/Gluconolactonase/LRE-like region domain-containing protein</fullName>
    </recommendedName>
</protein>
<dbReference type="PANTHER" id="PTHR46513">
    <property type="entry name" value="VITELLOGENIN RECEPTOR-LIKE PROTEIN-RELATED-RELATED"/>
    <property type="match status" value="1"/>
</dbReference>
<dbReference type="STRING" id="6526.A0A2C9KQD1"/>
<evidence type="ECO:0008006" key="9">
    <source>
        <dbReference type="Google" id="ProtNLM"/>
    </source>
</evidence>
<feature type="repeat" description="LDL-receptor class B" evidence="6">
    <location>
        <begin position="43"/>
        <end position="86"/>
    </location>
</feature>
<keyword evidence="4" id="KW-1015">Disulfide bond</keyword>
<dbReference type="FunFam" id="2.120.10.30:FF:000241">
    <property type="entry name" value="Low-density lipoprotein receptor-related protein 6"/>
    <property type="match status" value="1"/>
</dbReference>
<gene>
    <name evidence="7" type="primary">106076068</name>
</gene>
<dbReference type="EnsemblMetazoa" id="BGLB022380-RA">
    <property type="protein sequence ID" value="BGLB022380-PA"/>
    <property type="gene ID" value="BGLB022380"/>
</dbReference>
<reference evidence="7" key="1">
    <citation type="submission" date="2020-05" db="UniProtKB">
        <authorList>
            <consortium name="EnsemblMetazoa"/>
        </authorList>
    </citation>
    <scope>IDENTIFICATION</scope>
    <source>
        <strain evidence="7">BB02</strain>
    </source>
</reference>
<evidence type="ECO:0000256" key="4">
    <source>
        <dbReference type="ARBA" id="ARBA00023157"/>
    </source>
</evidence>
<dbReference type="VEuPathDB" id="VectorBase:BGLB022380"/>
<evidence type="ECO:0000256" key="1">
    <source>
        <dbReference type="ARBA" id="ARBA00022536"/>
    </source>
</evidence>
<evidence type="ECO:0000256" key="3">
    <source>
        <dbReference type="ARBA" id="ARBA00022737"/>
    </source>
</evidence>
<evidence type="ECO:0000256" key="5">
    <source>
        <dbReference type="ARBA" id="ARBA00023180"/>
    </source>
</evidence>